<evidence type="ECO:0000259" key="2">
    <source>
        <dbReference type="PROSITE" id="PS51462"/>
    </source>
</evidence>
<dbReference type="EMBL" id="HBIB01032744">
    <property type="protein sequence ID" value="CAE0258975.1"/>
    <property type="molecule type" value="Transcribed_RNA"/>
</dbReference>
<dbReference type="AlphaFoldDB" id="A0A7S3GBJ9"/>
<name>A0A7S3GBJ9_9EUKA</name>
<dbReference type="PROSITE" id="PS51462">
    <property type="entry name" value="NUDIX"/>
    <property type="match status" value="1"/>
</dbReference>
<organism evidence="3">
    <name type="scientific">Palpitomonas bilix</name>
    <dbReference type="NCBI Taxonomy" id="652834"/>
    <lineage>
        <taxon>Eukaryota</taxon>
        <taxon>Eukaryota incertae sedis</taxon>
    </lineage>
</organism>
<dbReference type="InterPro" id="IPR015797">
    <property type="entry name" value="NUDIX_hydrolase-like_dom_sf"/>
</dbReference>
<sequence>MKHVFKYVSNFVLQEGKLLLLKRSSKKAILPSKWSVSVGTLKEGESVLEGATRELNEELGPLSQNLHLIAAGKSLEVEGSETSTGITHPLLWVRVGRAWQEPALNHEHDDFKWIKLYASDSELDKLDTVMGLQHSAQELIPPPCSLIESTIERPDLALNQQVVTIMKACKTWPELHVSLWRFLDAMEEKKKDLADARKLRNLFRYWLSSMPKRKFQDDVIENSEEYNPLRVLVNDKAFFATRLSCLLGHDIQASELD</sequence>
<dbReference type="GO" id="GO:0016787">
    <property type="term" value="F:hydrolase activity"/>
    <property type="evidence" value="ECO:0007669"/>
    <property type="project" value="UniProtKB-KW"/>
</dbReference>
<dbReference type="PROSITE" id="PS00893">
    <property type="entry name" value="NUDIX_BOX"/>
    <property type="match status" value="1"/>
</dbReference>
<gene>
    <name evidence="3" type="ORF">PBIL07802_LOCUS21242</name>
</gene>
<feature type="domain" description="Nudix hydrolase" evidence="2">
    <location>
        <begin position="3"/>
        <end position="141"/>
    </location>
</feature>
<dbReference type="SUPFAM" id="SSF55811">
    <property type="entry name" value="Nudix"/>
    <property type="match status" value="1"/>
</dbReference>
<dbReference type="InterPro" id="IPR000086">
    <property type="entry name" value="NUDIX_hydrolase_dom"/>
</dbReference>
<keyword evidence="1" id="KW-0378">Hydrolase</keyword>
<proteinExistence type="predicted"/>
<reference evidence="3" key="1">
    <citation type="submission" date="2021-01" db="EMBL/GenBank/DDBJ databases">
        <authorList>
            <person name="Corre E."/>
            <person name="Pelletier E."/>
            <person name="Niang G."/>
            <person name="Scheremetjew M."/>
            <person name="Finn R."/>
            <person name="Kale V."/>
            <person name="Holt S."/>
            <person name="Cochrane G."/>
            <person name="Meng A."/>
            <person name="Brown T."/>
            <person name="Cohen L."/>
        </authorList>
    </citation>
    <scope>NUCLEOTIDE SEQUENCE</scope>
    <source>
        <strain evidence="3">NIES-2562</strain>
    </source>
</reference>
<dbReference type="InterPro" id="IPR020084">
    <property type="entry name" value="NUDIX_hydrolase_CS"/>
</dbReference>
<evidence type="ECO:0000256" key="1">
    <source>
        <dbReference type="ARBA" id="ARBA00022801"/>
    </source>
</evidence>
<accession>A0A7S3GBJ9</accession>
<protein>
    <recommendedName>
        <fullName evidence="2">Nudix hydrolase domain-containing protein</fullName>
    </recommendedName>
</protein>
<evidence type="ECO:0000313" key="3">
    <source>
        <dbReference type="EMBL" id="CAE0258975.1"/>
    </source>
</evidence>
<dbReference type="Pfam" id="PF00293">
    <property type="entry name" value="NUDIX"/>
    <property type="match status" value="1"/>
</dbReference>
<dbReference type="Gene3D" id="3.90.79.10">
    <property type="entry name" value="Nucleoside Triphosphate Pyrophosphohydrolase"/>
    <property type="match status" value="1"/>
</dbReference>